<evidence type="ECO:0000259" key="4">
    <source>
        <dbReference type="PROSITE" id="PS50043"/>
    </source>
</evidence>
<dbReference type="Gene3D" id="3.40.50.2300">
    <property type="match status" value="1"/>
</dbReference>
<keyword evidence="7" id="KW-1185">Reference proteome</keyword>
<dbReference type="PROSITE" id="PS00622">
    <property type="entry name" value="HTH_LUXR_1"/>
    <property type="match status" value="1"/>
</dbReference>
<dbReference type="KEGG" id="rca:Rcas_3763"/>
<dbReference type="SUPFAM" id="SSF52172">
    <property type="entry name" value="CheY-like"/>
    <property type="match status" value="1"/>
</dbReference>
<dbReference type="RefSeq" id="WP_012122225.1">
    <property type="nucleotide sequence ID" value="NC_009767.1"/>
</dbReference>
<keyword evidence="2" id="KW-0238">DNA-binding</keyword>
<dbReference type="InterPro" id="IPR058245">
    <property type="entry name" value="NreC/VraR/RcsB-like_REC"/>
</dbReference>
<evidence type="ECO:0000256" key="1">
    <source>
        <dbReference type="ARBA" id="ARBA00022553"/>
    </source>
</evidence>
<reference evidence="6 7" key="1">
    <citation type="submission" date="2007-08" db="EMBL/GenBank/DDBJ databases">
        <title>Complete sequence of Roseiflexus castenholzii DSM 13941.</title>
        <authorList>
            <consortium name="US DOE Joint Genome Institute"/>
            <person name="Copeland A."/>
            <person name="Lucas S."/>
            <person name="Lapidus A."/>
            <person name="Barry K."/>
            <person name="Glavina del Rio T."/>
            <person name="Dalin E."/>
            <person name="Tice H."/>
            <person name="Pitluck S."/>
            <person name="Thompson L.S."/>
            <person name="Brettin T."/>
            <person name="Bruce D."/>
            <person name="Detter J.C."/>
            <person name="Han C."/>
            <person name="Tapia R."/>
            <person name="Schmutz J."/>
            <person name="Larimer F."/>
            <person name="Land M."/>
            <person name="Hauser L."/>
            <person name="Kyrpides N."/>
            <person name="Mikhailova N."/>
            <person name="Bryant D.A."/>
            <person name="Hanada S."/>
            <person name="Tsukatani Y."/>
            <person name="Richardson P."/>
        </authorList>
    </citation>
    <scope>NUCLEOTIDE SEQUENCE [LARGE SCALE GENOMIC DNA]</scope>
    <source>
        <strain evidence="7">DSM 13941 / HLO8</strain>
    </source>
</reference>
<feature type="modified residue" description="4-aspartylphosphate" evidence="3">
    <location>
        <position position="60"/>
    </location>
</feature>
<evidence type="ECO:0000313" key="6">
    <source>
        <dbReference type="EMBL" id="ABU59802.1"/>
    </source>
</evidence>
<feature type="domain" description="Response regulatory" evidence="5">
    <location>
        <begin position="9"/>
        <end position="125"/>
    </location>
</feature>
<dbReference type="PROSITE" id="PS50043">
    <property type="entry name" value="HTH_LUXR_2"/>
    <property type="match status" value="1"/>
</dbReference>
<gene>
    <name evidence="6" type="ordered locus">Rcas_3763</name>
</gene>
<evidence type="ECO:0000256" key="2">
    <source>
        <dbReference type="ARBA" id="ARBA00023125"/>
    </source>
</evidence>
<dbReference type="InterPro" id="IPR001789">
    <property type="entry name" value="Sig_transdc_resp-reg_receiver"/>
</dbReference>
<dbReference type="OrthoDB" id="1662986at2"/>
<dbReference type="SMART" id="SM00448">
    <property type="entry name" value="REC"/>
    <property type="match status" value="1"/>
</dbReference>
<proteinExistence type="predicted"/>
<name>A7NQF6_ROSCS</name>
<dbReference type="Pfam" id="PF00196">
    <property type="entry name" value="GerE"/>
    <property type="match status" value="1"/>
</dbReference>
<dbReference type="InterPro" id="IPR039420">
    <property type="entry name" value="WalR-like"/>
</dbReference>
<dbReference type="HOGENOM" id="CLU_000445_90_8_0"/>
<dbReference type="GO" id="GO:0003677">
    <property type="term" value="F:DNA binding"/>
    <property type="evidence" value="ECO:0007669"/>
    <property type="project" value="UniProtKB-KW"/>
</dbReference>
<evidence type="ECO:0000256" key="3">
    <source>
        <dbReference type="PROSITE-ProRule" id="PRU00169"/>
    </source>
</evidence>
<dbReference type="InterPro" id="IPR016032">
    <property type="entry name" value="Sig_transdc_resp-reg_C-effctor"/>
</dbReference>
<dbReference type="CDD" id="cd06170">
    <property type="entry name" value="LuxR_C_like"/>
    <property type="match status" value="1"/>
</dbReference>
<keyword evidence="1 3" id="KW-0597">Phosphoprotein</keyword>
<sequence length="221" mass="24605">MTDLNRAIRVVLADDHELVLEGLRGLLERESDMIVVATATDGESLLAIIERERPDVVVMDLAMPTRDGLSCLREIRRRGMPVKVVILTAFGDGGALQSAWEMQADGFALKTDPPRQTIATIRNVAHGQIVFPRVVRQAADATQAHGQSLLARLTQRERDVLRLLAEGMPNAQIAERLVVQESTVKYHLQNIFQKLGVTNRTEAAQVYYREGGERSILNSER</sequence>
<dbReference type="GO" id="GO:0000160">
    <property type="term" value="P:phosphorelay signal transduction system"/>
    <property type="evidence" value="ECO:0007669"/>
    <property type="project" value="InterPro"/>
</dbReference>
<dbReference type="SMART" id="SM00421">
    <property type="entry name" value="HTH_LUXR"/>
    <property type="match status" value="1"/>
</dbReference>
<dbReference type="PRINTS" id="PR00038">
    <property type="entry name" value="HTHLUXR"/>
</dbReference>
<dbReference type="InterPro" id="IPR000792">
    <property type="entry name" value="Tscrpt_reg_LuxR_C"/>
</dbReference>
<evidence type="ECO:0000313" key="7">
    <source>
        <dbReference type="Proteomes" id="UP000000263"/>
    </source>
</evidence>
<organism evidence="6 7">
    <name type="scientific">Roseiflexus castenholzii (strain DSM 13941 / HLO8)</name>
    <dbReference type="NCBI Taxonomy" id="383372"/>
    <lineage>
        <taxon>Bacteria</taxon>
        <taxon>Bacillati</taxon>
        <taxon>Chloroflexota</taxon>
        <taxon>Chloroflexia</taxon>
        <taxon>Chloroflexales</taxon>
        <taxon>Roseiflexineae</taxon>
        <taxon>Roseiflexaceae</taxon>
        <taxon>Roseiflexus</taxon>
    </lineage>
</organism>
<dbReference type="STRING" id="383372.Rcas_3763"/>
<dbReference type="CDD" id="cd17535">
    <property type="entry name" value="REC_NarL-like"/>
    <property type="match status" value="1"/>
</dbReference>
<dbReference type="PROSITE" id="PS50110">
    <property type="entry name" value="RESPONSE_REGULATORY"/>
    <property type="match status" value="1"/>
</dbReference>
<protein>
    <submittedName>
        <fullName evidence="6">Two component transcriptional regulator, LuxR family</fullName>
    </submittedName>
</protein>
<dbReference type="GO" id="GO:0006355">
    <property type="term" value="P:regulation of DNA-templated transcription"/>
    <property type="evidence" value="ECO:0007669"/>
    <property type="project" value="InterPro"/>
</dbReference>
<evidence type="ECO:0000259" key="5">
    <source>
        <dbReference type="PROSITE" id="PS50110"/>
    </source>
</evidence>
<dbReference type="eggNOG" id="COG2197">
    <property type="taxonomic scope" value="Bacteria"/>
</dbReference>
<dbReference type="PANTHER" id="PTHR43214">
    <property type="entry name" value="TWO-COMPONENT RESPONSE REGULATOR"/>
    <property type="match status" value="1"/>
</dbReference>
<dbReference type="InterPro" id="IPR011006">
    <property type="entry name" value="CheY-like_superfamily"/>
</dbReference>
<accession>A7NQF6</accession>
<dbReference type="AlphaFoldDB" id="A7NQF6"/>
<dbReference type="Proteomes" id="UP000000263">
    <property type="component" value="Chromosome"/>
</dbReference>
<dbReference type="SUPFAM" id="SSF46894">
    <property type="entry name" value="C-terminal effector domain of the bipartite response regulators"/>
    <property type="match status" value="1"/>
</dbReference>
<dbReference type="Pfam" id="PF00072">
    <property type="entry name" value="Response_reg"/>
    <property type="match status" value="1"/>
</dbReference>
<dbReference type="EMBL" id="CP000804">
    <property type="protein sequence ID" value="ABU59802.1"/>
    <property type="molecule type" value="Genomic_DNA"/>
</dbReference>
<feature type="domain" description="HTH luxR-type" evidence="4">
    <location>
        <begin position="146"/>
        <end position="211"/>
    </location>
</feature>